<keyword evidence="2" id="KW-0539">Nucleus</keyword>
<name>X6M8Y4_RETFI</name>
<dbReference type="AlphaFoldDB" id="X6M8Y4"/>
<reference evidence="5 6" key="1">
    <citation type="journal article" date="2013" name="Curr. Biol.">
        <title>The Genome of the Foraminiferan Reticulomyxa filosa.</title>
        <authorList>
            <person name="Glockner G."/>
            <person name="Hulsmann N."/>
            <person name="Schleicher M."/>
            <person name="Noegel A.A."/>
            <person name="Eichinger L."/>
            <person name="Gallinger C."/>
            <person name="Pawlowski J."/>
            <person name="Sierra R."/>
            <person name="Euteneuer U."/>
            <person name="Pillet L."/>
            <person name="Moustafa A."/>
            <person name="Platzer M."/>
            <person name="Groth M."/>
            <person name="Szafranski K."/>
            <person name="Schliwa M."/>
        </authorList>
    </citation>
    <scope>NUCLEOTIDE SEQUENCE [LARGE SCALE GENOMIC DNA]</scope>
</reference>
<feature type="domain" description="Chromo" evidence="4">
    <location>
        <begin position="359"/>
        <end position="421"/>
    </location>
</feature>
<evidence type="ECO:0000313" key="5">
    <source>
        <dbReference type="EMBL" id="ETO10121.1"/>
    </source>
</evidence>
<dbReference type="OrthoDB" id="433924at2759"/>
<proteinExistence type="predicted"/>
<evidence type="ECO:0000259" key="4">
    <source>
        <dbReference type="PROSITE" id="PS50013"/>
    </source>
</evidence>
<dbReference type="InterPro" id="IPR000953">
    <property type="entry name" value="Chromo/chromo_shadow_dom"/>
</dbReference>
<dbReference type="Proteomes" id="UP000023152">
    <property type="component" value="Unassembled WGS sequence"/>
</dbReference>
<evidence type="ECO:0000256" key="3">
    <source>
        <dbReference type="SAM" id="MobiDB-lite"/>
    </source>
</evidence>
<feature type="compositionally biased region" description="Basic residues" evidence="3">
    <location>
        <begin position="288"/>
        <end position="325"/>
    </location>
</feature>
<feature type="compositionally biased region" description="Basic and acidic residues" evidence="3">
    <location>
        <begin position="31"/>
        <end position="40"/>
    </location>
</feature>
<evidence type="ECO:0000256" key="2">
    <source>
        <dbReference type="ARBA" id="ARBA00023242"/>
    </source>
</evidence>
<sequence length="422" mass="49452">TTESPPLSATLLARAQDTNARSSRARQKFQFNHDHDDNNNRRLKRCRAAKAQCNKNSKSNLQARNTLDITDSSDWLSKEKEFDIEIDGDDNNNIHNINHYNHNNHYYHTHNHNNNENKNDTNDNDDTDKNKKLQLRKQEIFEKCKKIGWKPLEKIEGIPCDVMHGPPGLGDTPQVWCRYCGSRVSEVWYNSETAMLCSFHRRMGDLVSATQTDPIDPTKNKEIEIMHLNYCKLKVNSSKKKKISQLYSIIVSHFKQQQRTIAHAFRVKNNNTLKLFFQQQSQTEEWKTKKKKREKTQTPKNKHKRPQRKTNSRHEWTHKRKKNKRRCVETSEDSDSCSTTDSSSALRTGSDSSLEEDAYEVEKILDDRIITKSGVTERQYLIHWLGYDSSYNTWEPESNLNCDELLAKYKEMKPIQQSTTFK</sequence>
<gene>
    <name evidence="5" type="ORF">RFI_27253</name>
</gene>
<evidence type="ECO:0000256" key="1">
    <source>
        <dbReference type="ARBA" id="ARBA00004123"/>
    </source>
</evidence>
<dbReference type="CDD" id="cd00024">
    <property type="entry name" value="CD_CSD"/>
    <property type="match status" value="1"/>
</dbReference>
<dbReference type="SUPFAM" id="SSF54160">
    <property type="entry name" value="Chromo domain-like"/>
    <property type="match status" value="1"/>
</dbReference>
<dbReference type="InterPro" id="IPR051219">
    <property type="entry name" value="Heterochromatin_chromo-domain"/>
</dbReference>
<dbReference type="InterPro" id="IPR016197">
    <property type="entry name" value="Chromo-like_dom_sf"/>
</dbReference>
<dbReference type="Gene3D" id="2.40.50.40">
    <property type="match status" value="1"/>
</dbReference>
<dbReference type="InterPro" id="IPR023780">
    <property type="entry name" value="Chromo_domain"/>
</dbReference>
<organism evidence="5 6">
    <name type="scientific">Reticulomyxa filosa</name>
    <dbReference type="NCBI Taxonomy" id="46433"/>
    <lineage>
        <taxon>Eukaryota</taxon>
        <taxon>Sar</taxon>
        <taxon>Rhizaria</taxon>
        <taxon>Retaria</taxon>
        <taxon>Foraminifera</taxon>
        <taxon>Monothalamids</taxon>
        <taxon>Reticulomyxidae</taxon>
        <taxon>Reticulomyxa</taxon>
    </lineage>
</organism>
<dbReference type="SMART" id="SM00298">
    <property type="entry name" value="CHROMO"/>
    <property type="match status" value="1"/>
</dbReference>
<feature type="region of interest" description="Disordered" evidence="3">
    <location>
        <begin position="284"/>
        <end position="353"/>
    </location>
</feature>
<keyword evidence="6" id="KW-1185">Reference proteome</keyword>
<dbReference type="GO" id="GO:0005634">
    <property type="term" value="C:nucleus"/>
    <property type="evidence" value="ECO:0007669"/>
    <property type="project" value="UniProtKB-SubCell"/>
</dbReference>
<accession>X6M8Y4</accession>
<feature type="region of interest" description="Disordered" evidence="3">
    <location>
        <begin position="16"/>
        <end position="41"/>
    </location>
</feature>
<dbReference type="PANTHER" id="PTHR22812">
    <property type="entry name" value="CHROMOBOX PROTEIN"/>
    <property type="match status" value="1"/>
</dbReference>
<comment type="caution">
    <text evidence="5">The sequence shown here is derived from an EMBL/GenBank/DDBJ whole genome shotgun (WGS) entry which is preliminary data.</text>
</comment>
<evidence type="ECO:0000313" key="6">
    <source>
        <dbReference type="Proteomes" id="UP000023152"/>
    </source>
</evidence>
<feature type="compositionally biased region" description="Basic and acidic residues" evidence="3">
    <location>
        <begin position="113"/>
        <end position="132"/>
    </location>
</feature>
<feature type="non-terminal residue" evidence="5">
    <location>
        <position position="1"/>
    </location>
</feature>
<dbReference type="PROSITE" id="PS50013">
    <property type="entry name" value="CHROMO_2"/>
    <property type="match status" value="1"/>
</dbReference>
<protein>
    <recommendedName>
        <fullName evidence="4">Chromo domain-containing protein</fullName>
    </recommendedName>
</protein>
<feature type="region of interest" description="Disordered" evidence="3">
    <location>
        <begin position="102"/>
        <end position="132"/>
    </location>
</feature>
<dbReference type="EMBL" id="ASPP01023641">
    <property type="protein sequence ID" value="ETO10121.1"/>
    <property type="molecule type" value="Genomic_DNA"/>
</dbReference>
<comment type="subcellular location">
    <subcellularLocation>
        <location evidence="1">Nucleus</location>
    </subcellularLocation>
</comment>
<dbReference type="Pfam" id="PF00385">
    <property type="entry name" value="Chromo"/>
    <property type="match status" value="1"/>
</dbReference>